<reference evidence="5" key="2">
    <citation type="submission" date="2023-05" db="EMBL/GenBank/DDBJ databases">
        <authorList>
            <consortium name="Lawrence Berkeley National Laboratory"/>
            <person name="Steindorff A."/>
            <person name="Hensen N."/>
            <person name="Bonometti L."/>
            <person name="Westerberg I."/>
            <person name="Brannstrom I.O."/>
            <person name="Guillou S."/>
            <person name="Cros-Aarteil S."/>
            <person name="Calhoun S."/>
            <person name="Haridas S."/>
            <person name="Kuo A."/>
            <person name="Mondo S."/>
            <person name="Pangilinan J."/>
            <person name="Riley R."/>
            <person name="Labutti K."/>
            <person name="Andreopoulos B."/>
            <person name="Lipzen A."/>
            <person name="Chen C."/>
            <person name="Yanf M."/>
            <person name="Daum C."/>
            <person name="Ng V."/>
            <person name="Clum A."/>
            <person name="Ohm R."/>
            <person name="Martin F."/>
            <person name="Silar P."/>
            <person name="Natvig D."/>
            <person name="Lalanne C."/>
            <person name="Gautier V."/>
            <person name="Ament-Velasquez S.L."/>
            <person name="Kruys A."/>
            <person name="Hutchinson M.I."/>
            <person name="Powell A.J."/>
            <person name="Barry K."/>
            <person name="Miller A.N."/>
            <person name="Grigoriev I.V."/>
            <person name="Debuchy R."/>
            <person name="Gladieux P."/>
            <person name="Thoren M.H."/>
            <person name="Johannesson H."/>
        </authorList>
    </citation>
    <scope>NUCLEOTIDE SEQUENCE</scope>
    <source>
        <strain evidence="5">CBS 141.50</strain>
    </source>
</reference>
<dbReference type="EMBL" id="MU853562">
    <property type="protein sequence ID" value="KAK4146390.1"/>
    <property type="molecule type" value="Genomic_DNA"/>
</dbReference>
<name>A0AAN6ZP06_9PEZI</name>
<feature type="domain" description="Zeta toxin" evidence="4">
    <location>
        <begin position="220"/>
        <end position="313"/>
    </location>
</feature>
<dbReference type="GO" id="GO:0005524">
    <property type="term" value="F:ATP binding"/>
    <property type="evidence" value="ECO:0007669"/>
    <property type="project" value="UniProtKB-KW"/>
</dbReference>
<evidence type="ECO:0000313" key="6">
    <source>
        <dbReference type="Proteomes" id="UP001302676"/>
    </source>
</evidence>
<keyword evidence="6" id="KW-1185">Reference proteome</keyword>
<evidence type="ECO:0000256" key="2">
    <source>
        <dbReference type="ARBA" id="ARBA00022840"/>
    </source>
</evidence>
<keyword evidence="2" id="KW-0067">ATP-binding</keyword>
<dbReference type="Gene3D" id="3.40.50.300">
    <property type="entry name" value="P-loop containing nucleotide triphosphate hydrolases"/>
    <property type="match status" value="1"/>
</dbReference>
<protein>
    <recommendedName>
        <fullName evidence="4">Zeta toxin domain-containing protein</fullName>
    </recommendedName>
</protein>
<evidence type="ECO:0000259" key="4">
    <source>
        <dbReference type="Pfam" id="PF06414"/>
    </source>
</evidence>
<comment type="caution">
    <text evidence="5">The sequence shown here is derived from an EMBL/GenBank/DDBJ whole genome shotgun (WGS) entry which is preliminary data.</text>
</comment>
<proteinExistence type="predicted"/>
<evidence type="ECO:0000256" key="1">
    <source>
        <dbReference type="ARBA" id="ARBA00022741"/>
    </source>
</evidence>
<evidence type="ECO:0000313" key="5">
    <source>
        <dbReference type="EMBL" id="KAK4146390.1"/>
    </source>
</evidence>
<evidence type="ECO:0000256" key="3">
    <source>
        <dbReference type="SAM" id="MobiDB-lite"/>
    </source>
</evidence>
<gene>
    <name evidence="5" type="ORF">C8A04DRAFT_35093</name>
</gene>
<dbReference type="Pfam" id="PF06414">
    <property type="entry name" value="Zeta_toxin"/>
    <property type="match status" value="2"/>
</dbReference>
<accession>A0AAN6ZP06</accession>
<dbReference type="GO" id="GO:0016301">
    <property type="term" value="F:kinase activity"/>
    <property type="evidence" value="ECO:0007669"/>
    <property type="project" value="InterPro"/>
</dbReference>
<dbReference type="RefSeq" id="XP_062639761.1">
    <property type="nucleotide sequence ID" value="XM_062783039.1"/>
</dbReference>
<dbReference type="GeneID" id="87819652"/>
<feature type="region of interest" description="Disordered" evidence="3">
    <location>
        <begin position="149"/>
        <end position="185"/>
    </location>
</feature>
<feature type="domain" description="Zeta toxin" evidence="4">
    <location>
        <begin position="61"/>
        <end position="135"/>
    </location>
</feature>
<feature type="region of interest" description="Disordered" evidence="3">
    <location>
        <begin position="315"/>
        <end position="352"/>
    </location>
</feature>
<reference evidence="5" key="1">
    <citation type="journal article" date="2023" name="Mol. Phylogenet. Evol.">
        <title>Genome-scale phylogeny and comparative genomics of the fungal order Sordariales.</title>
        <authorList>
            <person name="Hensen N."/>
            <person name="Bonometti L."/>
            <person name="Westerberg I."/>
            <person name="Brannstrom I.O."/>
            <person name="Guillou S."/>
            <person name="Cros-Aarteil S."/>
            <person name="Calhoun S."/>
            <person name="Haridas S."/>
            <person name="Kuo A."/>
            <person name="Mondo S."/>
            <person name="Pangilinan J."/>
            <person name="Riley R."/>
            <person name="LaButti K."/>
            <person name="Andreopoulos B."/>
            <person name="Lipzen A."/>
            <person name="Chen C."/>
            <person name="Yan M."/>
            <person name="Daum C."/>
            <person name="Ng V."/>
            <person name="Clum A."/>
            <person name="Steindorff A."/>
            <person name="Ohm R.A."/>
            <person name="Martin F."/>
            <person name="Silar P."/>
            <person name="Natvig D.O."/>
            <person name="Lalanne C."/>
            <person name="Gautier V."/>
            <person name="Ament-Velasquez S.L."/>
            <person name="Kruys A."/>
            <person name="Hutchinson M.I."/>
            <person name="Powell A.J."/>
            <person name="Barry K."/>
            <person name="Miller A.N."/>
            <person name="Grigoriev I.V."/>
            <person name="Debuchy R."/>
            <person name="Gladieux P."/>
            <person name="Hiltunen Thoren M."/>
            <person name="Johannesson H."/>
        </authorList>
    </citation>
    <scope>NUCLEOTIDE SEQUENCE</scope>
    <source>
        <strain evidence="5">CBS 141.50</strain>
    </source>
</reference>
<sequence length="408" mass="44374">MEDTTRPTRPPLGPGNDSDNQDETTRLLASWQIDEQTHARILETEIVPVELGPFLKEGGQTGQRPLVIFVIGQTGAGKSVFTPCLLEALREEDDGGNSREKGEQKQRSVLHLIADTYKTYHPFYHAALAHDQGRATTASSAYASGTILSTSTSTNTNPTNPETHSPNTTTTPTPTPKKPLASRLAGPSAARWLREICERAAALHVPRVVIELASRLASGVFSLHGYTVRVAVLAVPTPLSRLGVLEQQQEQQQQQHQHKMPPRLTPRVVHDESVAGVREAVAWVDAGMDAVDGGSFVADRVVVLRRGGGVVHERESDRVRQVEEEGEKTEKPDSAGRALEREQARPLSRADRKTAAADIAMLRALGGPGVDKEVDDIEGLLEELGEETETETEAKMFDAAAFVSMRES</sequence>
<feature type="compositionally biased region" description="Low complexity" evidence="3">
    <location>
        <begin position="149"/>
        <end position="172"/>
    </location>
</feature>
<feature type="region of interest" description="Disordered" evidence="3">
    <location>
        <begin position="1"/>
        <end position="22"/>
    </location>
</feature>
<keyword evidence="1" id="KW-0547">Nucleotide-binding</keyword>
<organism evidence="5 6">
    <name type="scientific">Dichotomopilus funicola</name>
    <dbReference type="NCBI Taxonomy" id="1934379"/>
    <lineage>
        <taxon>Eukaryota</taxon>
        <taxon>Fungi</taxon>
        <taxon>Dikarya</taxon>
        <taxon>Ascomycota</taxon>
        <taxon>Pezizomycotina</taxon>
        <taxon>Sordariomycetes</taxon>
        <taxon>Sordariomycetidae</taxon>
        <taxon>Sordariales</taxon>
        <taxon>Chaetomiaceae</taxon>
        <taxon>Dichotomopilus</taxon>
    </lineage>
</organism>
<dbReference type="Proteomes" id="UP001302676">
    <property type="component" value="Unassembled WGS sequence"/>
</dbReference>
<dbReference type="InterPro" id="IPR010488">
    <property type="entry name" value="Zeta_toxin_domain"/>
</dbReference>
<dbReference type="AlphaFoldDB" id="A0AAN6ZP06"/>
<dbReference type="InterPro" id="IPR027417">
    <property type="entry name" value="P-loop_NTPase"/>
</dbReference>